<dbReference type="AlphaFoldDB" id="A0A4Q7TX04"/>
<feature type="region of interest" description="Disordered" evidence="1">
    <location>
        <begin position="1"/>
        <end position="31"/>
    </location>
</feature>
<comment type="caution">
    <text evidence="4">The sequence shown here is derived from an EMBL/GenBank/DDBJ whole genome shotgun (WGS) entry which is preliminary data.</text>
</comment>
<dbReference type="OrthoDB" id="5084290at2"/>
<dbReference type="RefSeq" id="WP_130454075.1">
    <property type="nucleotide sequence ID" value="NZ_QYAG01000001.1"/>
</dbReference>
<keyword evidence="5" id="KW-1185">Reference proteome</keyword>
<dbReference type="InterPro" id="IPR036779">
    <property type="entry name" value="LysM_dom_sf"/>
</dbReference>
<dbReference type="PROSITE" id="PS51782">
    <property type="entry name" value="LYSM"/>
    <property type="match status" value="1"/>
</dbReference>
<organism evidence="4 5">
    <name type="scientific">Leucobacter luti</name>
    <dbReference type="NCBI Taxonomy" id="340320"/>
    <lineage>
        <taxon>Bacteria</taxon>
        <taxon>Bacillati</taxon>
        <taxon>Actinomycetota</taxon>
        <taxon>Actinomycetes</taxon>
        <taxon>Micrococcales</taxon>
        <taxon>Microbacteriaceae</taxon>
        <taxon>Leucobacter</taxon>
    </lineage>
</organism>
<evidence type="ECO:0000313" key="5">
    <source>
        <dbReference type="Proteomes" id="UP000291832"/>
    </source>
</evidence>
<reference evidence="4 5" key="1">
    <citation type="journal article" date="2015" name="Stand. Genomic Sci.">
        <title>Genomic Encyclopedia of Bacterial and Archaeal Type Strains, Phase III: the genomes of soil and plant-associated and newly described type strains.</title>
        <authorList>
            <person name="Whitman W.B."/>
            <person name="Woyke T."/>
            <person name="Klenk H.P."/>
            <person name="Zhou Y."/>
            <person name="Lilburn T.G."/>
            <person name="Beck B.J."/>
            <person name="De Vos P."/>
            <person name="Vandamme P."/>
            <person name="Eisen J.A."/>
            <person name="Garrity G."/>
            <person name="Hugenholtz P."/>
            <person name="Kyrpides N.C."/>
        </authorList>
    </citation>
    <scope>NUCLEOTIDE SEQUENCE [LARGE SCALE GENOMIC DNA]</scope>
    <source>
        <strain evidence="4 5">RF6</strain>
    </source>
</reference>
<keyword evidence="2" id="KW-1133">Transmembrane helix</keyword>
<gene>
    <name evidence="4" type="ORF">EV139_1875</name>
</gene>
<dbReference type="InterPro" id="IPR018392">
    <property type="entry name" value="LysM"/>
</dbReference>
<evidence type="ECO:0000259" key="3">
    <source>
        <dbReference type="PROSITE" id="PS51782"/>
    </source>
</evidence>
<dbReference type="Gene3D" id="3.10.350.10">
    <property type="entry name" value="LysM domain"/>
    <property type="match status" value="1"/>
</dbReference>
<feature type="compositionally biased region" description="Polar residues" evidence="1">
    <location>
        <begin position="1"/>
        <end position="14"/>
    </location>
</feature>
<feature type="domain" description="LysM" evidence="3">
    <location>
        <begin position="79"/>
        <end position="128"/>
    </location>
</feature>
<dbReference type="Proteomes" id="UP000291832">
    <property type="component" value="Unassembled WGS sequence"/>
</dbReference>
<evidence type="ECO:0000313" key="4">
    <source>
        <dbReference type="EMBL" id="RZT64458.1"/>
    </source>
</evidence>
<protein>
    <recommendedName>
        <fullName evidence="3">LysM domain-containing protein</fullName>
    </recommendedName>
</protein>
<accession>A0A4Q7TX04</accession>
<keyword evidence="2" id="KW-0472">Membrane</keyword>
<evidence type="ECO:0000256" key="1">
    <source>
        <dbReference type="SAM" id="MobiDB-lite"/>
    </source>
</evidence>
<sequence>MSSATLSAAVMSSQRTDEARDARGALGGPRTRMRLTRRGRVVFGALATVFTAGVLACVATLGAPQALASNAQADGQQFHYVVVQPGASLWSVATALDSSADPRDLVAEIVQLNQLGGSGVEAGQPIAVPLRYSDSPVVVSAEELGLSA</sequence>
<name>A0A4Q7TX04_9MICO</name>
<evidence type="ECO:0000256" key="2">
    <source>
        <dbReference type="SAM" id="Phobius"/>
    </source>
</evidence>
<proteinExistence type="predicted"/>
<feature type="transmembrane region" description="Helical" evidence="2">
    <location>
        <begin position="41"/>
        <end position="63"/>
    </location>
</feature>
<keyword evidence="2" id="KW-0812">Transmembrane</keyword>
<dbReference type="EMBL" id="SHKI01000005">
    <property type="protein sequence ID" value="RZT64458.1"/>
    <property type="molecule type" value="Genomic_DNA"/>
</dbReference>